<dbReference type="EMBL" id="JAATIZ010000001">
    <property type="protein sequence ID" value="NJB64095.1"/>
    <property type="molecule type" value="Genomic_DNA"/>
</dbReference>
<sequence>MGLSQAKVGLSPFQIALFLVIVGISAALHVWKLAPALPALQNELQLSLVESGFLLSSVQIGGMSLGLIIGLFAERIGLKRCIVIGMSILVLGSIASTLTDHKSVVLLCRALEGCGFLMVVLPVPALIKRLVAPQQLSQVMGLWGCYMPMGAVITLLAGSWFLTLGSWRFLWLILGGLSLFMTVLAGLIIPADSRSANASRTNDHALLNMVSLTLRTKKVWLVALVFCVYAAQWAGVIGFLPTFYIAGDISGTLAGFLTGMVAGANILGNLGAGRLLQKKIAPQQLLFFGFTTMMVCAVLAFGVKIGLLWQFLAILTFSAVGGLIPATCFYLAVNVAPSPQTTSSTVGWVQQLSSLGQFFGPPAVALAVNSLGGWQWAWTATVSFAVVGLVLVWLLSKK</sequence>
<dbReference type="GO" id="GO:0022857">
    <property type="term" value="F:transmembrane transporter activity"/>
    <property type="evidence" value="ECO:0007669"/>
    <property type="project" value="InterPro"/>
</dbReference>
<accession>A0A9D2VG65</accession>
<feature type="transmembrane region" description="Helical" evidence="6">
    <location>
        <begin position="374"/>
        <end position="395"/>
    </location>
</feature>
<comment type="subcellular location">
    <subcellularLocation>
        <location evidence="1">Cell membrane</location>
        <topology evidence="1">Multi-pass membrane protein</topology>
    </subcellularLocation>
</comment>
<name>A0A9D2VG65_9BURK</name>
<dbReference type="PROSITE" id="PS50850">
    <property type="entry name" value="MFS"/>
    <property type="match status" value="1"/>
</dbReference>
<dbReference type="InterPro" id="IPR050189">
    <property type="entry name" value="MFS_Efflux_Transporters"/>
</dbReference>
<evidence type="ECO:0000313" key="9">
    <source>
        <dbReference type="EMBL" id="NJB64095.1"/>
    </source>
</evidence>
<dbReference type="PANTHER" id="PTHR43124">
    <property type="entry name" value="PURINE EFFLUX PUMP PBUE"/>
    <property type="match status" value="1"/>
</dbReference>
<feature type="transmembrane region" description="Helical" evidence="6">
    <location>
        <begin position="169"/>
        <end position="191"/>
    </location>
</feature>
<organism evidence="8 10">
    <name type="scientific">Paenalcaligenes hominis</name>
    <dbReference type="NCBI Taxonomy" id="643674"/>
    <lineage>
        <taxon>Bacteria</taxon>
        <taxon>Pseudomonadati</taxon>
        <taxon>Pseudomonadota</taxon>
        <taxon>Betaproteobacteria</taxon>
        <taxon>Burkholderiales</taxon>
        <taxon>Alcaligenaceae</taxon>
        <taxon>Paenalcaligenes</taxon>
    </lineage>
</organism>
<dbReference type="Gene3D" id="1.20.1250.20">
    <property type="entry name" value="MFS general substrate transporter like domains"/>
    <property type="match status" value="1"/>
</dbReference>
<keyword evidence="5 6" id="KW-0472">Membrane</keyword>
<evidence type="ECO:0000313" key="11">
    <source>
        <dbReference type="Proteomes" id="UP000783934"/>
    </source>
</evidence>
<proteinExistence type="predicted"/>
<comment type="caution">
    <text evidence="8">The sequence shown here is derived from an EMBL/GenBank/DDBJ whole genome shotgun (WGS) entry which is preliminary data.</text>
</comment>
<feature type="transmembrane region" description="Helical" evidence="6">
    <location>
        <begin position="219"/>
        <end position="246"/>
    </location>
</feature>
<dbReference type="SUPFAM" id="SSF103473">
    <property type="entry name" value="MFS general substrate transporter"/>
    <property type="match status" value="1"/>
</dbReference>
<keyword evidence="4 6" id="KW-1133">Transmembrane helix</keyword>
<dbReference type="EMBL" id="DYTQ01000071">
    <property type="protein sequence ID" value="HJH24086.1"/>
    <property type="molecule type" value="Genomic_DNA"/>
</dbReference>
<feature type="transmembrane region" description="Helical" evidence="6">
    <location>
        <begin position="285"/>
        <end position="303"/>
    </location>
</feature>
<gene>
    <name evidence="9" type="ORF">GGR41_000316</name>
    <name evidence="8" type="ORF">K8U84_05980</name>
</gene>
<feature type="transmembrane region" description="Helical" evidence="6">
    <location>
        <begin position="80"/>
        <end position="98"/>
    </location>
</feature>
<feature type="transmembrane region" description="Helical" evidence="6">
    <location>
        <begin position="309"/>
        <end position="333"/>
    </location>
</feature>
<dbReference type="InterPro" id="IPR011701">
    <property type="entry name" value="MFS"/>
</dbReference>
<evidence type="ECO:0000256" key="6">
    <source>
        <dbReference type="SAM" id="Phobius"/>
    </source>
</evidence>
<evidence type="ECO:0000256" key="4">
    <source>
        <dbReference type="ARBA" id="ARBA00022989"/>
    </source>
</evidence>
<keyword evidence="2" id="KW-1003">Cell membrane</keyword>
<reference evidence="8" key="2">
    <citation type="journal article" date="2021" name="PeerJ">
        <title>Extensive microbial diversity within the chicken gut microbiome revealed by metagenomics and culture.</title>
        <authorList>
            <person name="Gilroy R."/>
            <person name="Ravi A."/>
            <person name="Getino M."/>
            <person name="Pursley I."/>
            <person name="Horton D.L."/>
            <person name="Alikhan N.F."/>
            <person name="Baker D."/>
            <person name="Gharbi K."/>
            <person name="Hall N."/>
            <person name="Watson M."/>
            <person name="Adriaenssens E.M."/>
            <person name="Foster-Nyarko E."/>
            <person name="Jarju S."/>
            <person name="Secka A."/>
            <person name="Antonio M."/>
            <person name="Oren A."/>
            <person name="Chaudhuri R.R."/>
            <person name="La Ragione R."/>
            <person name="Hildebrand F."/>
            <person name="Pallen M.J."/>
        </authorList>
    </citation>
    <scope>NUCLEOTIDE SEQUENCE</scope>
    <source>
        <strain evidence="8">CHK175-13533</strain>
    </source>
</reference>
<keyword evidence="11" id="KW-1185">Reference proteome</keyword>
<protein>
    <submittedName>
        <fullName evidence="9">MFS family permease</fullName>
    </submittedName>
    <submittedName>
        <fullName evidence="8">MFS transporter</fullName>
    </submittedName>
</protein>
<feature type="transmembrane region" description="Helical" evidence="6">
    <location>
        <begin position="104"/>
        <end position="127"/>
    </location>
</feature>
<evidence type="ECO:0000256" key="5">
    <source>
        <dbReference type="ARBA" id="ARBA00023136"/>
    </source>
</evidence>
<feature type="transmembrane region" description="Helical" evidence="6">
    <location>
        <begin position="12"/>
        <end position="31"/>
    </location>
</feature>
<feature type="domain" description="Major facilitator superfamily (MFS) profile" evidence="7">
    <location>
        <begin position="15"/>
        <end position="398"/>
    </location>
</feature>
<keyword evidence="3 6" id="KW-0812">Transmembrane</keyword>
<evidence type="ECO:0000259" key="7">
    <source>
        <dbReference type="PROSITE" id="PS50850"/>
    </source>
</evidence>
<evidence type="ECO:0000256" key="1">
    <source>
        <dbReference type="ARBA" id="ARBA00004651"/>
    </source>
</evidence>
<dbReference type="Proteomes" id="UP000700248">
    <property type="component" value="Unassembled WGS sequence"/>
</dbReference>
<dbReference type="PANTHER" id="PTHR43124:SF3">
    <property type="entry name" value="CHLORAMPHENICOL EFFLUX PUMP RV0191"/>
    <property type="match status" value="1"/>
</dbReference>
<feature type="transmembrane region" description="Helical" evidence="6">
    <location>
        <begin position="51"/>
        <end position="73"/>
    </location>
</feature>
<dbReference type="Pfam" id="PF07690">
    <property type="entry name" value="MFS_1"/>
    <property type="match status" value="1"/>
</dbReference>
<evidence type="ECO:0000313" key="10">
    <source>
        <dbReference type="Proteomes" id="UP000700248"/>
    </source>
</evidence>
<dbReference type="Proteomes" id="UP000783934">
    <property type="component" value="Unassembled WGS sequence"/>
</dbReference>
<dbReference type="RefSeq" id="WP_167660340.1">
    <property type="nucleotide sequence ID" value="NZ_BMCQ01000002.1"/>
</dbReference>
<reference evidence="8" key="3">
    <citation type="submission" date="2021-09" db="EMBL/GenBank/DDBJ databases">
        <authorList>
            <person name="Gilroy R."/>
        </authorList>
    </citation>
    <scope>NUCLEOTIDE SEQUENCE</scope>
    <source>
        <strain evidence="8">CHK175-13533</strain>
    </source>
</reference>
<dbReference type="InterPro" id="IPR020846">
    <property type="entry name" value="MFS_dom"/>
</dbReference>
<evidence type="ECO:0000256" key="2">
    <source>
        <dbReference type="ARBA" id="ARBA00022475"/>
    </source>
</evidence>
<dbReference type="InterPro" id="IPR036259">
    <property type="entry name" value="MFS_trans_sf"/>
</dbReference>
<evidence type="ECO:0000313" key="8">
    <source>
        <dbReference type="EMBL" id="HJH24086.1"/>
    </source>
</evidence>
<feature type="transmembrane region" description="Helical" evidence="6">
    <location>
        <begin position="252"/>
        <end position="273"/>
    </location>
</feature>
<feature type="transmembrane region" description="Helical" evidence="6">
    <location>
        <begin position="139"/>
        <end position="163"/>
    </location>
</feature>
<evidence type="ECO:0000256" key="3">
    <source>
        <dbReference type="ARBA" id="ARBA00022692"/>
    </source>
</evidence>
<dbReference type="GO" id="GO:0005886">
    <property type="term" value="C:plasma membrane"/>
    <property type="evidence" value="ECO:0007669"/>
    <property type="project" value="UniProtKB-SubCell"/>
</dbReference>
<feature type="transmembrane region" description="Helical" evidence="6">
    <location>
        <begin position="345"/>
        <end position="368"/>
    </location>
</feature>
<dbReference type="AlphaFoldDB" id="A0A9D2VG65"/>
<reference evidence="9 11" key="1">
    <citation type="submission" date="2020-03" db="EMBL/GenBank/DDBJ databases">
        <title>Genomic Encyclopedia of Type Strains, Phase IV (KMG-IV): sequencing the most valuable type-strain genomes for metagenomic binning, comparative biology and taxonomic classification.</title>
        <authorList>
            <person name="Goeker M."/>
        </authorList>
    </citation>
    <scope>NUCLEOTIDE SEQUENCE [LARGE SCALE GENOMIC DNA]</scope>
    <source>
        <strain evidence="9 11">DSM 26613</strain>
    </source>
</reference>